<keyword evidence="3" id="KW-0333">Golgi apparatus</keyword>
<evidence type="ECO:0000313" key="7">
    <source>
        <dbReference type="Proteomes" id="UP001190926"/>
    </source>
</evidence>
<dbReference type="InterPro" id="IPR008942">
    <property type="entry name" value="ENTH_VHS"/>
</dbReference>
<sequence length="269" mass="30941">MGSLMQDFKRQASFFLREKIKTARLVLTDVTPAQLLTEDVTNGDSLAQDAHAMRLISRAAFEVDDYERIVHILHHRLSKFETWNWRASYKALVLLEHLLTHGPQRIAEEFECDEDTIRDMATFQYVDDKGFNWGLSVKNKSERVVNLLEDRSYLKEERARARKLTIGIKGFGSFNQMAVDDSSNDVDGDRILRSKSLLFGAHHNRDAVKANLVASDELYTKLLVKNMMAENDNIKGCSHAFSTNEYAMEEDHPFWDKEHQTRVSLLSSV</sequence>
<evidence type="ECO:0000256" key="4">
    <source>
        <dbReference type="ARBA" id="ARBA00023329"/>
    </source>
</evidence>
<dbReference type="GO" id="GO:0005794">
    <property type="term" value="C:Golgi apparatus"/>
    <property type="evidence" value="ECO:0007669"/>
    <property type="project" value="UniProtKB-SubCell"/>
</dbReference>
<dbReference type="InterPro" id="IPR013809">
    <property type="entry name" value="ENTH"/>
</dbReference>
<keyword evidence="4" id="KW-0968">Cytoplasmic vesicle</keyword>
<evidence type="ECO:0000259" key="5">
    <source>
        <dbReference type="PROSITE" id="PS50942"/>
    </source>
</evidence>
<evidence type="ECO:0000256" key="2">
    <source>
        <dbReference type="ARBA" id="ARBA00004555"/>
    </source>
</evidence>
<dbReference type="PANTHER" id="PTHR12276">
    <property type="entry name" value="EPSIN/ENT-RELATED"/>
    <property type="match status" value="1"/>
</dbReference>
<comment type="caution">
    <text evidence="6">The sequence shown here is derived from an EMBL/GenBank/DDBJ whole genome shotgun (WGS) entry which is preliminary data.</text>
</comment>
<accession>A0AAD4J9A4</accession>
<dbReference type="Proteomes" id="UP001190926">
    <property type="component" value="Unassembled WGS sequence"/>
</dbReference>
<gene>
    <name evidence="6" type="ORF">C2S53_012463</name>
</gene>
<dbReference type="GO" id="GO:0005543">
    <property type="term" value="F:phospholipid binding"/>
    <property type="evidence" value="ECO:0007669"/>
    <property type="project" value="TreeGrafter"/>
</dbReference>
<dbReference type="GO" id="GO:0030276">
    <property type="term" value="F:clathrin binding"/>
    <property type="evidence" value="ECO:0007669"/>
    <property type="project" value="TreeGrafter"/>
</dbReference>
<proteinExistence type="predicted"/>
<evidence type="ECO:0000256" key="1">
    <source>
        <dbReference type="ARBA" id="ARBA00004132"/>
    </source>
</evidence>
<dbReference type="EMBL" id="SDAM02000107">
    <property type="protein sequence ID" value="KAH6829550.1"/>
    <property type="molecule type" value="Genomic_DNA"/>
</dbReference>
<dbReference type="SMART" id="SM00273">
    <property type="entry name" value="ENTH"/>
    <property type="match status" value="1"/>
</dbReference>
<dbReference type="GO" id="GO:0030125">
    <property type="term" value="C:clathrin vesicle coat"/>
    <property type="evidence" value="ECO:0007669"/>
    <property type="project" value="TreeGrafter"/>
</dbReference>
<dbReference type="AlphaFoldDB" id="A0AAD4J9A4"/>
<dbReference type="Pfam" id="PF01417">
    <property type="entry name" value="ENTH"/>
    <property type="match status" value="1"/>
</dbReference>
<dbReference type="GO" id="GO:0005768">
    <property type="term" value="C:endosome"/>
    <property type="evidence" value="ECO:0007669"/>
    <property type="project" value="TreeGrafter"/>
</dbReference>
<dbReference type="PROSITE" id="PS50942">
    <property type="entry name" value="ENTH"/>
    <property type="match status" value="1"/>
</dbReference>
<reference evidence="6 7" key="1">
    <citation type="journal article" date="2021" name="Nat. Commun.">
        <title>Incipient diploidization of the medicinal plant Perilla within 10,000 years.</title>
        <authorList>
            <person name="Zhang Y."/>
            <person name="Shen Q."/>
            <person name="Leng L."/>
            <person name="Zhang D."/>
            <person name="Chen S."/>
            <person name="Shi Y."/>
            <person name="Ning Z."/>
            <person name="Chen S."/>
        </authorList>
    </citation>
    <scope>NUCLEOTIDE SEQUENCE [LARGE SCALE GENOMIC DNA]</scope>
    <source>
        <strain evidence="7">cv. PC099</strain>
    </source>
</reference>
<feature type="domain" description="ENTH" evidence="5">
    <location>
        <begin position="25"/>
        <end position="158"/>
    </location>
</feature>
<keyword evidence="7" id="KW-1185">Reference proteome</keyword>
<protein>
    <recommendedName>
        <fullName evidence="5">ENTH domain-containing protein</fullName>
    </recommendedName>
</protein>
<dbReference type="CDD" id="cd03571">
    <property type="entry name" value="ENTH"/>
    <property type="match status" value="1"/>
</dbReference>
<name>A0AAD4J9A4_PERFH</name>
<dbReference type="PANTHER" id="PTHR12276:SF99">
    <property type="entry name" value="EPSIN-2-LIKE"/>
    <property type="match status" value="1"/>
</dbReference>
<evidence type="ECO:0000256" key="3">
    <source>
        <dbReference type="ARBA" id="ARBA00023034"/>
    </source>
</evidence>
<dbReference type="GO" id="GO:0005886">
    <property type="term" value="C:plasma membrane"/>
    <property type="evidence" value="ECO:0007669"/>
    <property type="project" value="TreeGrafter"/>
</dbReference>
<dbReference type="SUPFAM" id="SSF48464">
    <property type="entry name" value="ENTH/VHS domain"/>
    <property type="match status" value="1"/>
</dbReference>
<dbReference type="Gene3D" id="1.25.40.90">
    <property type="match status" value="1"/>
</dbReference>
<evidence type="ECO:0000313" key="6">
    <source>
        <dbReference type="EMBL" id="KAH6829550.1"/>
    </source>
</evidence>
<dbReference type="GO" id="GO:0006897">
    <property type="term" value="P:endocytosis"/>
    <property type="evidence" value="ECO:0007669"/>
    <property type="project" value="TreeGrafter"/>
</dbReference>
<comment type="subcellular location">
    <subcellularLocation>
        <location evidence="1">Cytoplasmic vesicle</location>
        <location evidence="1">Clathrin-coated vesicle</location>
    </subcellularLocation>
    <subcellularLocation>
        <location evidence="2">Golgi apparatus</location>
    </subcellularLocation>
</comment>
<organism evidence="6 7">
    <name type="scientific">Perilla frutescens var. hirtella</name>
    <name type="common">Perilla citriodora</name>
    <name type="synonym">Perilla setoyensis</name>
    <dbReference type="NCBI Taxonomy" id="608512"/>
    <lineage>
        <taxon>Eukaryota</taxon>
        <taxon>Viridiplantae</taxon>
        <taxon>Streptophyta</taxon>
        <taxon>Embryophyta</taxon>
        <taxon>Tracheophyta</taxon>
        <taxon>Spermatophyta</taxon>
        <taxon>Magnoliopsida</taxon>
        <taxon>eudicotyledons</taxon>
        <taxon>Gunneridae</taxon>
        <taxon>Pentapetalae</taxon>
        <taxon>asterids</taxon>
        <taxon>lamiids</taxon>
        <taxon>Lamiales</taxon>
        <taxon>Lamiaceae</taxon>
        <taxon>Nepetoideae</taxon>
        <taxon>Elsholtzieae</taxon>
        <taxon>Perilla</taxon>
    </lineage>
</organism>